<sequence length="66" mass="7118">VISLTNTLGKKRDKDPLTWTNNGCRSTGIYDGGNCGVTLSWFNVNGGKSASGIYIYMCVCVCVCVY</sequence>
<keyword evidence="2" id="KW-1185">Reference proteome</keyword>
<comment type="caution">
    <text evidence="1">The sequence shown here is derived from an EMBL/GenBank/DDBJ whole genome shotgun (WGS) entry which is preliminary data.</text>
</comment>
<name>A0A9K3DDL3_9EUKA</name>
<evidence type="ECO:0000313" key="2">
    <source>
        <dbReference type="Proteomes" id="UP000265618"/>
    </source>
</evidence>
<reference evidence="1 2" key="1">
    <citation type="journal article" date="2018" name="PLoS ONE">
        <title>The draft genome of Kipferlia bialata reveals reductive genome evolution in fornicate parasites.</title>
        <authorList>
            <person name="Tanifuji G."/>
            <person name="Takabayashi S."/>
            <person name="Kume K."/>
            <person name="Takagi M."/>
            <person name="Nakayama T."/>
            <person name="Kamikawa R."/>
            <person name="Inagaki Y."/>
            <person name="Hashimoto T."/>
        </authorList>
    </citation>
    <scope>NUCLEOTIDE SEQUENCE [LARGE SCALE GENOMIC DNA]</scope>
    <source>
        <strain evidence="1">NY0173</strain>
    </source>
</reference>
<accession>A0A9K3DDL3</accession>
<gene>
    <name evidence="1" type="ORF">KIPB_016803</name>
</gene>
<dbReference type="Proteomes" id="UP000265618">
    <property type="component" value="Unassembled WGS sequence"/>
</dbReference>
<protein>
    <submittedName>
        <fullName evidence="1">Uncharacterized protein</fullName>
    </submittedName>
</protein>
<proteinExistence type="predicted"/>
<feature type="non-terminal residue" evidence="1">
    <location>
        <position position="66"/>
    </location>
</feature>
<dbReference type="AlphaFoldDB" id="A0A9K3DDL3"/>
<evidence type="ECO:0000313" key="1">
    <source>
        <dbReference type="EMBL" id="GIQ92811.1"/>
    </source>
</evidence>
<dbReference type="EMBL" id="BDIP01010616">
    <property type="protein sequence ID" value="GIQ92811.1"/>
    <property type="molecule type" value="Genomic_DNA"/>
</dbReference>
<organism evidence="1 2">
    <name type="scientific">Kipferlia bialata</name>
    <dbReference type="NCBI Taxonomy" id="797122"/>
    <lineage>
        <taxon>Eukaryota</taxon>
        <taxon>Metamonada</taxon>
        <taxon>Carpediemonas-like organisms</taxon>
        <taxon>Kipferlia</taxon>
    </lineage>
</organism>